<reference evidence="1 2" key="1">
    <citation type="submission" date="2019-07" db="EMBL/GenBank/DDBJ databases">
        <title>Genome assembly of two rare yeast pathogens: Diutina rugosa and Trichomonascus ciferrii.</title>
        <authorList>
            <person name="Mixao V."/>
            <person name="Saus E."/>
            <person name="Hansen A."/>
            <person name="Lass-Flor C."/>
            <person name="Gabaldon T."/>
        </authorList>
    </citation>
    <scope>NUCLEOTIDE SEQUENCE [LARGE SCALE GENOMIC DNA]</scope>
    <source>
        <strain evidence="1 2">CBS 613</strain>
    </source>
</reference>
<dbReference type="Proteomes" id="UP000449547">
    <property type="component" value="Unassembled WGS sequence"/>
</dbReference>
<evidence type="ECO:0000313" key="2">
    <source>
        <dbReference type="Proteomes" id="UP000449547"/>
    </source>
</evidence>
<dbReference type="OrthoDB" id="8249012at2759"/>
<dbReference type="InterPro" id="IPR027443">
    <property type="entry name" value="IPNS-like_sf"/>
</dbReference>
<dbReference type="InterPro" id="IPR010856">
    <property type="entry name" value="Gig2-like"/>
</dbReference>
<evidence type="ECO:0008006" key="3">
    <source>
        <dbReference type="Google" id="ProtNLM"/>
    </source>
</evidence>
<protein>
    <recommendedName>
        <fullName evidence="3">DUF1479-domain-containing protein</fullName>
    </recommendedName>
</protein>
<name>A0A642UV09_DIURU</name>
<proteinExistence type="predicted"/>
<dbReference type="EMBL" id="SWFT01000038">
    <property type="protein sequence ID" value="KAA8906064.1"/>
    <property type="molecule type" value="Genomic_DNA"/>
</dbReference>
<gene>
    <name evidence="1" type="ORF">DIURU_001246</name>
</gene>
<comment type="caution">
    <text evidence="1">The sequence shown here is derived from an EMBL/GenBank/DDBJ whole genome shotgun (WGS) entry which is preliminary data.</text>
</comment>
<dbReference type="Gene3D" id="2.60.120.330">
    <property type="entry name" value="B-lactam Antibiotic, Isopenicillin N Synthase, Chain"/>
    <property type="match status" value="1"/>
</dbReference>
<dbReference type="GeneID" id="54779899"/>
<dbReference type="AlphaFoldDB" id="A0A642UV09"/>
<organism evidence="1 2">
    <name type="scientific">Diutina rugosa</name>
    <name type="common">Yeast</name>
    <name type="synonym">Candida rugosa</name>
    <dbReference type="NCBI Taxonomy" id="5481"/>
    <lineage>
        <taxon>Eukaryota</taxon>
        <taxon>Fungi</taxon>
        <taxon>Dikarya</taxon>
        <taxon>Ascomycota</taxon>
        <taxon>Saccharomycotina</taxon>
        <taxon>Pichiomycetes</taxon>
        <taxon>Debaryomycetaceae</taxon>
        <taxon>Diutina</taxon>
    </lineage>
</organism>
<keyword evidence="2" id="KW-1185">Reference proteome</keyword>
<dbReference type="OMA" id="YIMLRPL"/>
<accession>A0A642UV09</accession>
<sequence>MSPTKTQTIPEDLEPRFSAIKQKLVKPENVEAVTASWKRLLKDIEQEFAVIEKEGSAYVPQVQWQEIVDNDYKLPTEVQQKFKQRGSIMVHGVVDENQINKWFDDLVQFCKDHPETAGYTFPNPTSWYNVFWTKSQTEARSHPNVKKLINIMSNQFTAKNPDSLIDLNSQVVYGDRIRIRPPGTRARLPLHLDSSSIERWEDPVYRSVYQEIFEGNWEQWDPYAIDKRAYAIENMYNDSESARDTICSAFRTLQGWLGLSDNRSGEGTLRVLPNVKLTMAYIMLRPLFWRDPVSGNIDDYEIDLETPKFPGARPSTGQLYLADELYPHLRQRQSCVSVPDVKKGTFVFWHSDLPHEVDKEHHGNTDSSVFYYGVAPLSPVNIDTLLDTKNAFTHNISPEDYRSQLTEEDKAKEYQGASVEHIGDDVDFKRSMGLAEFDTSEPGLTAGQVGIRELANQALAANAFDHHQYLKANPL</sequence>
<dbReference type="VEuPathDB" id="FungiDB:DIURU_001246"/>
<evidence type="ECO:0000313" key="1">
    <source>
        <dbReference type="EMBL" id="KAA8906064.1"/>
    </source>
</evidence>
<dbReference type="PANTHER" id="PTHR30613:SF1">
    <property type="entry name" value="DUF1479 DOMAIN PROTEIN (AFU_ORTHOLOGUE AFUA_5G09280)"/>
    <property type="match status" value="1"/>
</dbReference>
<dbReference type="PANTHER" id="PTHR30613">
    <property type="entry name" value="UNCHARACTERIZED PROTEIN YBIU-RELATED"/>
    <property type="match status" value="1"/>
</dbReference>
<dbReference type="SUPFAM" id="SSF51197">
    <property type="entry name" value="Clavaminate synthase-like"/>
    <property type="match status" value="1"/>
</dbReference>
<dbReference type="RefSeq" id="XP_034013977.1">
    <property type="nucleotide sequence ID" value="XM_034153769.1"/>
</dbReference>
<dbReference type="Pfam" id="PF07350">
    <property type="entry name" value="Gig2-like"/>
    <property type="match status" value="1"/>
</dbReference>